<dbReference type="GO" id="GO:0042834">
    <property type="term" value="F:peptidoglycan binding"/>
    <property type="evidence" value="ECO:0007669"/>
    <property type="project" value="InterPro"/>
</dbReference>
<evidence type="ECO:0000259" key="1">
    <source>
        <dbReference type="PROSITE" id="PS51724"/>
    </source>
</evidence>
<accession>A0AAT9GAS0</accession>
<gene>
    <name evidence="2" type="ORF">DMENIID0002_14520</name>
</gene>
<dbReference type="InterPro" id="IPR007730">
    <property type="entry name" value="SPOR-like_dom"/>
</dbReference>
<evidence type="ECO:0000313" key="2">
    <source>
        <dbReference type="EMBL" id="BFD46806.1"/>
    </source>
</evidence>
<protein>
    <submittedName>
        <fullName evidence="2">SPOR domain-containing protein</fullName>
    </submittedName>
</protein>
<dbReference type="SUPFAM" id="SSF110997">
    <property type="entry name" value="Sporulation related repeat"/>
    <property type="match status" value="1"/>
</dbReference>
<dbReference type="Gene3D" id="3.30.70.1070">
    <property type="entry name" value="Sporulation related repeat"/>
    <property type="match status" value="1"/>
</dbReference>
<reference evidence="2" key="1">
    <citation type="submission" date="2024-01" db="EMBL/GenBank/DDBJ databases">
        <title>Sequencing the genomes of a sandfly, Sergentomyia squamirostris, and its two endosymbionts.</title>
        <authorList>
            <person name="Itokawa K."/>
            <person name="Sanjoba C."/>
        </authorList>
    </citation>
    <scope>NUCLEOTIDE SEQUENCE</scope>
    <source>
        <strain evidence="2">RiSSQ</strain>
    </source>
</reference>
<sequence length="269" mass="30169">MINRTLLLLIILSIISGITYLVYTNYSRNSGQVVIIYPDPSPTKIKPQDSGGIVIPNANNIIYESLQQKKTNKPVILQPEPEKPLNIAKQKLAESDEELDSIDTILFSIVETDQAKYEKHKLSKDEEGTETILPNIVRNDLVQKENLIEQKFVPIVQPSNNKAGLNVIKVTESHRKIDETQLNKSNQGGYKIQLASVKSESEANQEGERIKKKYAKILNNTVVNIKKIQSSTGSFFYLVLVGNYQSISQAKAICKKLSDNQQGCIITNR</sequence>
<organism evidence="2">
    <name type="scientific">Candidatus Tisiphia endosymbiont of Sergentomyia squamirostris</name>
    <dbReference type="NCBI Taxonomy" id="3113639"/>
    <lineage>
        <taxon>Bacteria</taxon>
        <taxon>Pseudomonadati</taxon>
        <taxon>Pseudomonadota</taxon>
        <taxon>Alphaproteobacteria</taxon>
        <taxon>Rickettsiales</taxon>
        <taxon>Rickettsiaceae</taxon>
        <taxon>Rickettsieae</taxon>
        <taxon>Candidatus Tisiphia</taxon>
    </lineage>
</organism>
<dbReference type="EMBL" id="AP029170">
    <property type="protein sequence ID" value="BFD46806.1"/>
    <property type="molecule type" value="Genomic_DNA"/>
</dbReference>
<proteinExistence type="predicted"/>
<dbReference type="InterPro" id="IPR036680">
    <property type="entry name" value="SPOR-like_sf"/>
</dbReference>
<dbReference type="Pfam" id="PF05036">
    <property type="entry name" value="SPOR"/>
    <property type="match status" value="1"/>
</dbReference>
<feature type="domain" description="SPOR" evidence="1">
    <location>
        <begin position="184"/>
        <end position="269"/>
    </location>
</feature>
<name>A0AAT9GAS0_9RICK</name>
<dbReference type="PROSITE" id="PS51724">
    <property type="entry name" value="SPOR"/>
    <property type="match status" value="1"/>
</dbReference>
<dbReference type="AlphaFoldDB" id="A0AAT9GAS0"/>